<accession>A0ABN3LRN0</accession>
<dbReference type="Proteomes" id="UP001501358">
    <property type="component" value="Unassembled WGS sequence"/>
</dbReference>
<comment type="caution">
    <text evidence="1">The sequence shown here is derived from an EMBL/GenBank/DDBJ whole genome shotgun (WGS) entry which is preliminary data.</text>
</comment>
<protein>
    <submittedName>
        <fullName evidence="1">Uncharacterized protein</fullName>
    </submittedName>
</protein>
<organism evidence="1 2">
    <name type="scientific">Streptomyces thermolineatus</name>
    <dbReference type="NCBI Taxonomy" id="44033"/>
    <lineage>
        <taxon>Bacteria</taxon>
        <taxon>Bacillati</taxon>
        <taxon>Actinomycetota</taxon>
        <taxon>Actinomycetes</taxon>
        <taxon>Kitasatosporales</taxon>
        <taxon>Streptomycetaceae</taxon>
        <taxon>Streptomyces</taxon>
    </lineage>
</organism>
<evidence type="ECO:0000313" key="1">
    <source>
        <dbReference type="EMBL" id="GAA2487801.1"/>
    </source>
</evidence>
<proteinExistence type="predicted"/>
<gene>
    <name evidence="1" type="ORF">GCM10010406_24960</name>
</gene>
<dbReference type="PROSITE" id="PS51257">
    <property type="entry name" value="PROKAR_LIPOPROTEIN"/>
    <property type="match status" value="1"/>
</dbReference>
<keyword evidence="2" id="KW-1185">Reference proteome</keyword>
<evidence type="ECO:0000313" key="2">
    <source>
        <dbReference type="Proteomes" id="UP001501358"/>
    </source>
</evidence>
<reference evidence="1 2" key="1">
    <citation type="journal article" date="2019" name="Int. J. Syst. Evol. Microbiol.">
        <title>The Global Catalogue of Microorganisms (GCM) 10K type strain sequencing project: providing services to taxonomists for standard genome sequencing and annotation.</title>
        <authorList>
            <consortium name="The Broad Institute Genomics Platform"/>
            <consortium name="The Broad Institute Genome Sequencing Center for Infectious Disease"/>
            <person name="Wu L."/>
            <person name="Ma J."/>
        </authorList>
    </citation>
    <scope>NUCLEOTIDE SEQUENCE [LARGE SCALE GENOMIC DNA]</scope>
    <source>
        <strain evidence="1 2">JCM 6307</strain>
    </source>
</reference>
<name>A0ABN3LRN0_9ACTN</name>
<sequence length="104" mass="10717">MEPRSEILKKRSSPFLGGIFAGCLESTVAVAEVDMGFLGGAGDGSPDGNSTSDRLQRLFSAACGVDPDRFSMNTPKAFLLSPRVDGIGLPARATAGRTGGGRTL</sequence>
<dbReference type="EMBL" id="BAAATA010000011">
    <property type="protein sequence ID" value="GAA2487801.1"/>
    <property type="molecule type" value="Genomic_DNA"/>
</dbReference>